<dbReference type="GO" id="GO:0102210">
    <property type="term" value="F:rhamnogalacturonan endolyase activity"/>
    <property type="evidence" value="ECO:0007669"/>
    <property type="project" value="UniProtKB-EC"/>
</dbReference>
<reference evidence="12 13" key="1">
    <citation type="submission" date="2019-04" db="EMBL/GenBank/DDBJ databases">
        <title>An improved genome assembly and genetic linkage map for asparagus bean, Vigna unguiculata ssp. sesquipedialis.</title>
        <authorList>
            <person name="Xia Q."/>
            <person name="Zhang R."/>
            <person name="Dong Y."/>
        </authorList>
    </citation>
    <scope>NUCLEOTIDE SEQUENCE [LARGE SCALE GENOMIC DNA]</scope>
    <source>
        <tissue evidence="12">Leaf</tissue>
    </source>
</reference>
<dbReference type="PANTHER" id="PTHR32018:SF53">
    <property type="entry name" value="RHAMNOGALACTURONAN ENDOLYASE"/>
    <property type="match status" value="1"/>
</dbReference>
<keyword evidence="6" id="KW-0732">Signal</keyword>
<dbReference type="Pfam" id="PF06045">
    <property type="entry name" value="Rhamnogal_lyase"/>
    <property type="match status" value="1"/>
</dbReference>
<keyword evidence="8" id="KW-0175">Coiled coil</keyword>
<dbReference type="AlphaFoldDB" id="A0A4D6KY57"/>
<dbReference type="CDD" id="cd10316">
    <property type="entry name" value="RGL4_M"/>
    <property type="match status" value="2"/>
</dbReference>
<dbReference type="Gene3D" id="2.60.40.1120">
    <property type="entry name" value="Carboxypeptidase-like, regulatory domain"/>
    <property type="match status" value="2"/>
</dbReference>
<evidence type="ECO:0000313" key="12">
    <source>
        <dbReference type="EMBL" id="QCD81960.1"/>
    </source>
</evidence>
<protein>
    <recommendedName>
        <fullName evidence="4">rhamnogalacturonan endolyase</fullName>
        <ecNumber evidence="4">4.2.2.23</ecNumber>
    </recommendedName>
</protein>
<evidence type="ECO:0000256" key="8">
    <source>
        <dbReference type="SAM" id="Coils"/>
    </source>
</evidence>
<evidence type="ECO:0000256" key="4">
    <source>
        <dbReference type="ARBA" id="ARBA00012437"/>
    </source>
</evidence>
<evidence type="ECO:0000256" key="1">
    <source>
        <dbReference type="ARBA" id="ARBA00001324"/>
    </source>
</evidence>
<evidence type="ECO:0000259" key="10">
    <source>
        <dbReference type="Pfam" id="PF14683"/>
    </source>
</evidence>
<dbReference type="CDD" id="cd10317">
    <property type="entry name" value="RGL4_C"/>
    <property type="match status" value="2"/>
</dbReference>
<name>A0A4D6KY57_VIGUN</name>
<comment type="subcellular location">
    <subcellularLocation>
        <location evidence="2">Secreted</location>
    </subcellularLocation>
</comment>
<dbReference type="InterPro" id="IPR029411">
    <property type="entry name" value="RG-lyase_III"/>
</dbReference>
<evidence type="ECO:0000256" key="2">
    <source>
        <dbReference type="ARBA" id="ARBA00004613"/>
    </source>
</evidence>
<dbReference type="FunFam" id="2.60.40.1120:FF:000033">
    <property type="entry name" value="Rhamnogalacturonate lyase B"/>
    <property type="match status" value="1"/>
</dbReference>
<dbReference type="EMBL" id="CP039346">
    <property type="protein sequence ID" value="QCD81960.1"/>
    <property type="molecule type" value="Genomic_DNA"/>
</dbReference>
<dbReference type="GO" id="GO:0030246">
    <property type="term" value="F:carbohydrate binding"/>
    <property type="evidence" value="ECO:0007669"/>
    <property type="project" value="InterPro"/>
</dbReference>
<dbReference type="Pfam" id="PF14686">
    <property type="entry name" value="fn3_3"/>
    <property type="match status" value="2"/>
</dbReference>
<comment type="similarity">
    <text evidence="3">Belongs to the polysaccharide lyase 4 family.</text>
</comment>
<dbReference type="PANTHER" id="PTHR32018">
    <property type="entry name" value="RHAMNOGALACTURONATE LYASE FAMILY PROTEIN"/>
    <property type="match status" value="1"/>
</dbReference>
<dbReference type="Gene3D" id="2.70.98.10">
    <property type="match status" value="1"/>
</dbReference>
<feature type="coiled-coil region" evidence="8">
    <location>
        <begin position="703"/>
        <end position="772"/>
    </location>
</feature>
<evidence type="ECO:0000256" key="5">
    <source>
        <dbReference type="ARBA" id="ARBA00022525"/>
    </source>
</evidence>
<evidence type="ECO:0000256" key="3">
    <source>
        <dbReference type="ARBA" id="ARBA00010418"/>
    </source>
</evidence>
<feature type="domain" description="Rhamnogalacturonan lyase" evidence="11">
    <location>
        <begin position="970"/>
        <end position="1030"/>
    </location>
</feature>
<dbReference type="SUPFAM" id="SSF74650">
    <property type="entry name" value="Galactose mutarotase-like"/>
    <property type="match status" value="1"/>
</dbReference>
<evidence type="ECO:0000256" key="7">
    <source>
        <dbReference type="ARBA" id="ARBA00023239"/>
    </source>
</evidence>
<dbReference type="InterPro" id="IPR051850">
    <property type="entry name" value="Polysacch_Lyase_4"/>
</dbReference>
<dbReference type="Gene3D" id="2.60.120.260">
    <property type="entry name" value="Galactose-binding domain-like"/>
    <property type="match status" value="2"/>
</dbReference>
<dbReference type="EC" id="4.2.2.23" evidence="4"/>
<keyword evidence="5" id="KW-0964">Secreted</keyword>
<accession>A0A4D6KY57</accession>
<gene>
    <name evidence="12" type="ORF">DEO72_LG2g2292</name>
</gene>
<dbReference type="InterPro" id="IPR029413">
    <property type="entry name" value="RG-lyase_II"/>
</dbReference>
<dbReference type="Pfam" id="PF14683">
    <property type="entry name" value="CBM-like"/>
    <property type="match status" value="2"/>
</dbReference>
<feature type="compositionally biased region" description="Low complexity" evidence="9">
    <location>
        <begin position="827"/>
        <end position="869"/>
    </location>
</feature>
<dbReference type="GO" id="GO:0005576">
    <property type="term" value="C:extracellular region"/>
    <property type="evidence" value="ECO:0007669"/>
    <property type="project" value="UniProtKB-SubCell"/>
</dbReference>
<dbReference type="InterPro" id="IPR010325">
    <property type="entry name" value="Rhamnogal_lyase"/>
</dbReference>
<keyword evidence="7 12" id="KW-0456">Lyase</keyword>
<evidence type="ECO:0000313" key="13">
    <source>
        <dbReference type="Proteomes" id="UP000501690"/>
    </source>
</evidence>
<feature type="domain" description="Rhamnogalacturonan lyase" evidence="10">
    <location>
        <begin position="1044"/>
        <end position="1232"/>
    </location>
</feature>
<feature type="domain" description="Rhamnogalacturonan lyase" evidence="10">
    <location>
        <begin position="492"/>
        <end position="681"/>
    </location>
</feature>
<proteinExistence type="inferred from homology"/>
<feature type="region of interest" description="Disordered" evidence="9">
    <location>
        <begin position="810"/>
        <end position="869"/>
    </location>
</feature>
<dbReference type="InterPro" id="IPR008979">
    <property type="entry name" value="Galactose-bd-like_sf"/>
</dbReference>
<keyword evidence="13" id="KW-1185">Reference proteome</keyword>
<dbReference type="GO" id="GO:0005975">
    <property type="term" value="P:carbohydrate metabolic process"/>
    <property type="evidence" value="ECO:0007669"/>
    <property type="project" value="InterPro"/>
</dbReference>
<dbReference type="SUPFAM" id="SSF49452">
    <property type="entry name" value="Starch-binding domain-like"/>
    <property type="match status" value="2"/>
</dbReference>
<dbReference type="SUPFAM" id="SSF49785">
    <property type="entry name" value="Galactose-binding domain-like"/>
    <property type="match status" value="2"/>
</dbReference>
<dbReference type="CDD" id="cd10320">
    <property type="entry name" value="RGL4_N"/>
    <property type="match status" value="1"/>
</dbReference>
<evidence type="ECO:0000256" key="6">
    <source>
        <dbReference type="ARBA" id="ARBA00022729"/>
    </source>
</evidence>
<comment type="catalytic activity">
    <reaction evidence="1">
        <text>Endotype eliminative cleavage of L-alpha-rhamnopyranosyl-(1-&gt;4)-alpha-D-galactopyranosyluronic acid bonds of rhamnogalacturonan I domains in ramified hairy regions of pectin leaving L-rhamnopyranose at the reducing end and 4-deoxy-4,5-unsaturated D-galactopyranosyluronic acid at the non-reducing end.</text>
        <dbReference type="EC" id="4.2.2.23"/>
    </reaction>
</comment>
<feature type="domain" description="Rhamnogalacturonan lyase" evidence="11">
    <location>
        <begin position="405"/>
        <end position="470"/>
    </location>
</feature>
<dbReference type="InterPro" id="IPR013784">
    <property type="entry name" value="Carb-bd-like_fold"/>
</dbReference>
<organism evidence="12 13">
    <name type="scientific">Vigna unguiculata</name>
    <name type="common">Cowpea</name>
    <dbReference type="NCBI Taxonomy" id="3917"/>
    <lineage>
        <taxon>Eukaryota</taxon>
        <taxon>Viridiplantae</taxon>
        <taxon>Streptophyta</taxon>
        <taxon>Embryophyta</taxon>
        <taxon>Tracheophyta</taxon>
        <taxon>Spermatophyta</taxon>
        <taxon>Magnoliopsida</taxon>
        <taxon>eudicotyledons</taxon>
        <taxon>Gunneridae</taxon>
        <taxon>Pentapetalae</taxon>
        <taxon>rosids</taxon>
        <taxon>fabids</taxon>
        <taxon>Fabales</taxon>
        <taxon>Fabaceae</taxon>
        <taxon>Papilionoideae</taxon>
        <taxon>50 kb inversion clade</taxon>
        <taxon>NPAAA clade</taxon>
        <taxon>indigoferoid/millettioid clade</taxon>
        <taxon>Phaseoleae</taxon>
        <taxon>Vigna</taxon>
    </lineage>
</organism>
<dbReference type="Proteomes" id="UP000501690">
    <property type="component" value="Linkage Group LG2"/>
</dbReference>
<sequence length="1237" mass="140583">MYEFALLRDEGEGGGLEEPEGFLAFLVWNYPALVFLTRKPLRETRPTQQTTSNPGIILTTQNRQQVVIDNGIVSVKFSRPEGYILGMSYKGIDNILEDDNEEQDRGYLDVVWNTPGKSSNFQRIFGTNFTVIAADDNTVELSFSRTWTPSMNGSSVPMNIDIRYILRSGDSGFYAYAIFDRPEGWPAVEIDQIRIVFKLKSKFNYMAMSDERQRTMPTRRDRETGQVLAYPEAVLLTRPANPEFRGEVDDKYQYSCENRDNTVHGWVSVDSNAPVGFWVITPSNEFRNAGPIKQDLTSHVGPITLAMFVSTHYAGKEVTLSFQEGEAYKKVFGPVFAYVNSASREDGTLSLWSDAAQQQAKEERSWPYEFPKSVDFIPPSQRGIVLGRLLVKDSYFRGGRLLYADNAYVGLALPGEAGSWQIESKGYQFWTQADTKGFFLINNIVPGDYNLYAWVPGFIGDYRYNVTITIPMGGGVITLDSLVFVPPRSGPTMWEIGFPDRTAAEFNIPDPYPTLMNKLYNERHSDKFRQYGLWERYTDLYPNDDLVYTVGVSKYNKDWFFAHVSRNAGNKTYQPTTWQIIFEHPNEVVRGNYTLQVALACTNDADLQIRLNDPEANPPDFATGKIGGDSAIARHGVHGLHRLFSISVGSDRILKGRNTIYLKQARSRNPFQGVMYDYIRLERPQLTVITTPNHSQGMGTISITKKNIDRQIVQNEVENAEKRASDLELEVQKLNSIIQNQEETNTQLHNELQSQRQLIEDQELTLRTQRDQMKQDIELEMKRQMANLLGNLSFNCLGCFGHQVRPRCMGRRARPSCPDRQSRMGRSGHLGLSDSSGSSVSLVQSESLGPSESSGSSESLDPFESSNLSKSLGPSESSVLSLLSVSLNRQACPSRRPRPTCPSCWARLANPAHRTRLGTKLKCWAIEYLAQARVSRLGEKWRKVLLLSLTCRLDERFWPLGEKWSRPGEQGLLKRECQGYQFWTRADKLGHFTIANIVPGDYNLYAWIPGIFGDYKYNTTITITPGSIIQLGSLIYNPPRNGPTVWEIGIPDRSAAEFHVPNPYPNLINRLYIGKPLHNFRQYGIWKRYNELYPNEDLTYTVGVSDYSKDWFYAQVPRNIGNNTFHPTVWEIKFHLPFVMRGIYTLRLALASATRSNLMVRFNNPVARPPHFSTGVIGQDNAVARHGIHGLYWAYSIEVESNVLVEGSNIMYLRQAKCTSPFQGIMYDYIRLERPET</sequence>
<dbReference type="InterPro" id="IPR014718">
    <property type="entry name" value="GH-type_carb-bd"/>
</dbReference>
<evidence type="ECO:0000259" key="11">
    <source>
        <dbReference type="Pfam" id="PF14686"/>
    </source>
</evidence>
<dbReference type="InterPro" id="IPR011013">
    <property type="entry name" value="Gal_mutarotase_sf_dom"/>
</dbReference>
<evidence type="ECO:0000256" key="9">
    <source>
        <dbReference type="SAM" id="MobiDB-lite"/>
    </source>
</evidence>